<dbReference type="GO" id="GO:0032259">
    <property type="term" value="P:methylation"/>
    <property type="evidence" value="ECO:0007669"/>
    <property type="project" value="UniProtKB-KW"/>
</dbReference>
<comment type="similarity">
    <text evidence="2 6">Belongs to the UPF0677 family.</text>
</comment>
<evidence type="ECO:0000256" key="3">
    <source>
        <dbReference type="ARBA" id="ARBA00022603"/>
    </source>
</evidence>
<comment type="caution">
    <text evidence="7">The sequence shown here is derived from an EMBL/GenBank/DDBJ whole genome shotgun (WGS) entry which is preliminary data.</text>
</comment>
<dbReference type="Gene3D" id="3.40.50.150">
    <property type="entry name" value="Vaccinia Virus protein VP39"/>
    <property type="match status" value="1"/>
</dbReference>
<accession>A0ABS5YTH1</accession>
<dbReference type="PANTHER" id="PTHR43619">
    <property type="entry name" value="S-ADENOSYL-L-METHIONINE-DEPENDENT METHYLTRANSFERASE YKTD-RELATED"/>
    <property type="match status" value="1"/>
</dbReference>
<dbReference type="Proteomes" id="UP001519654">
    <property type="component" value="Unassembled WGS sequence"/>
</dbReference>
<comment type="function">
    <text evidence="1 6">Exhibits S-adenosyl-L-methionine-dependent methyltransferase activity.</text>
</comment>
<evidence type="ECO:0000256" key="5">
    <source>
        <dbReference type="ARBA" id="ARBA00022691"/>
    </source>
</evidence>
<protein>
    <recommendedName>
        <fullName evidence="6">S-adenosyl-L-methionine-dependent methyltransferase</fullName>
        <ecNumber evidence="6">2.1.1.-</ecNumber>
    </recommendedName>
</protein>
<name>A0ABS5YTH1_9ACTN</name>
<keyword evidence="8" id="KW-1185">Reference proteome</keyword>
<keyword evidence="3 6" id="KW-0489">Methyltransferase</keyword>
<gene>
    <name evidence="7" type="ORF">KOI35_22950</name>
</gene>
<evidence type="ECO:0000256" key="2">
    <source>
        <dbReference type="ARBA" id="ARBA00008138"/>
    </source>
</evidence>
<dbReference type="InterPro" id="IPR007213">
    <property type="entry name" value="Ppm1/Ppm2/Tcmp"/>
</dbReference>
<dbReference type="InterPro" id="IPR029063">
    <property type="entry name" value="SAM-dependent_MTases_sf"/>
</dbReference>
<evidence type="ECO:0000313" key="7">
    <source>
        <dbReference type="EMBL" id="MBU2666366.1"/>
    </source>
</evidence>
<evidence type="ECO:0000256" key="4">
    <source>
        <dbReference type="ARBA" id="ARBA00022679"/>
    </source>
</evidence>
<dbReference type="Pfam" id="PF04072">
    <property type="entry name" value="LCM"/>
    <property type="match status" value="1"/>
</dbReference>
<dbReference type="EMBL" id="JAHKKG010000007">
    <property type="protein sequence ID" value="MBU2666366.1"/>
    <property type="molecule type" value="Genomic_DNA"/>
</dbReference>
<reference evidence="7 8" key="1">
    <citation type="submission" date="2021-06" db="EMBL/GenBank/DDBJ databases">
        <title>Actinoplanes lichenicola sp. nov., and Actinoplanes ovalisporus sp. nov., isolated from lichen in Thailand.</title>
        <authorList>
            <person name="Saeng-In P."/>
            <person name="Kanchanasin P."/>
            <person name="Yuki M."/>
            <person name="Kudo T."/>
            <person name="Ohkuma M."/>
            <person name="Phongsopitanun W."/>
            <person name="Tanasupawat S."/>
        </authorList>
    </citation>
    <scope>NUCLEOTIDE SEQUENCE [LARGE SCALE GENOMIC DNA]</scope>
    <source>
        <strain evidence="7 8">NBRC 110975</strain>
    </source>
</reference>
<evidence type="ECO:0000256" key="1">
    <source>
        <dbReference type="ARBA" id="ARBA00003907"/>
    </source>
</evidence>
<evidence type="ECO:0000313" key="8">
    <source>
        <dbReference type="Proteomes" id="UP001519654"/>
    </source>
</evidence>
<dbReference type="RefSeq" id="WP_215789826.1">
    <property type="nucleotide sequence ID" value="NZ_JAHKKG010000007.1"/>
</dbReference>
<dbReference type="GO" id="GO:0008168">
    <property type="term" value="F:methyltransferase activity"/>
    <property type="evidence" value="ECO:0007669"/>
    <property type="project" value="UniProtKB-KW"/>
</dbReference>
<dbReference type="NCBIfam" id="TIGR00027">
    <property type="entry name" value="mthyl_TIGR00027"/>
    <property type="match status" value="1"/>
</dbReference>
<keyword evidence="5 6" id="KW-0949">S-adenosyl-L-methionine</keyword>
<dbReference type="PANTHER" id="PTHR43619:SF2">
    <property type="entry name" value="S-ADENOSYL-L-METHIONINE-DEPENDENT METHYLTRANSFERASES SUPERFAMILY PROTEIN"/>
    <property type="match status" value="1"/>
</dbReference>
<evidence type="ECO:0000256" key="6">
    <source>
        <dbReference type="RuleBase" id="RU362030"/>
    </source>
</evidence>
<proteinExistence type="inferred from homology"/>
<dbReference type="EC" id="2.1.1.-" evidence="6"/>
<keyword evidence="4 7" id="KW-0808">Transferase</keyword>
<dbReference type="SUPFAM" id="SSF53335">
    <property type="entry name" value="S-adenosyl-L-methionine-dependent methyltransferases"/>
    <property type="match status" value="1"/>
</dbReference>
<organism evidence="7 8">
    <name type="scientific">Paractinoplanes bogorensis</name>
    <dbReference type="NCBI Taxonomy" id="1610840"/>
    <lineage>
        <taxon>Bacteria</taxon>
        <taxon>Bacillati</taxon>
        <taxon>Actinomycetota</taxon>
        <taxon>Actinomycetes</taxon>
        <taxon>Micromonosporales</taxon>
        <taxon>Micromonosporaceae</taxon>
        <taxon>Paractinoplanes</taxon>
    </lineage>
</organism>
<sequence length="271" mass="29369">MKVGEASRTAWAAAEFRAAHQVVDGGRVFADPLAVRLLDSRPRDRMPVDPAQPSARATRLFLAARSRFAEDAVAGAVRTGVKRVVVLGAGLDTFAYRNPFPDVRVVEVDHPDTQAWKRELLAQAGIGVPDSVTYAGIDFETQSLVDVLTGERSFFVWLGVVPYLNRAGFDATLRYVAGHPGSEVVFDYTMPPSSMPAVARAALEDQAKQAASVDEPFQTYFRPDDLAAIMRAEGFAVVDDIGPAEMAERWFEAQDAVPAGTPGGHIMHARV</sequence>
<dbReference type="InterPro" id="IPR011610">
    <property type="entry name" value="SAM_mthyl_Trfase_ML2640-like"/>
</dbReference>